<evidence type="ECO:0000313" key="7">
    <source>
        <dbReference type="EMBL" id="QIB33299.1"/>
    </source>
</evidence>
<evidence type="ECO:0000256" key="2">
    <source>
        <dbReference type="ARBA" id="ARBA00008520"/>
    </source>
</evidence>
<name>A0A6P1YJ18_9HYPH</name>
<dbReference type="RefSeq" id="WP_163074396.1">
    <property type="nucleotide sequence ID" value="NZ_CP048630.1"/>
</dbReference>
<reference evidence="7 8" key="1">
    <citation type="submission" date="2020-02" db="EMBL/GenBank/DDBJ databases">
        <authorList>
            <person name="Li G."/>
        </authorList>
    </citation>
    <scope>NUCLEOTIDE SEQUENCE [LARGE SCALE GENOMIC DNA]</scope>
    <source>
        <strain evidence="7 8">DSM 102029</strain>
    </source>
</reference>
<keyword evidence="5" id="KW-0574">Periplasm</keyword>
<dbReference type="PANTHER" id="PTHR43649">
    <property type="entry name" value="ARABINOSE-BINDING PROTEIN-RELATED"/>
    <property type="match status" value="1"/>
</dbReference>
<evidence type="ECO:0000256" key="4">
    <source>
        <dbReference type="ARBA" id="ARBA00022729"/>
    </source>
</evidence>
<dbReference type="InterPro" id="IPR006059">
    <property type="entry name" value="SBP"/>
</dbReference>
<gene>
    <name evidence="7" type="ORF">G3A50_05940</name>
</gene>
<keyword evidence="4 6" id="KW-0732">Signal</keyword>
<proteinExistence type="inferred from homology"/>
<evidence type="ECO:0000256" key="3">
    <source>
        <dbReference type="ARBA" id="ARBA00022448"/>
    </source>
</evidence>
<accession>A0A6P1YJ18</accession>
<feature type="signal peptide" evidence="6">
    <location>
        <begin position="1"/>
        <end position="25"/>
    </location>
</feature>
<evidence type="ECO:0000313" key="8">
    <source>
        <dbReference type="Proteomes" id="UP000464751"/>
    </source>
</evidence>
<organism evidence="7 8">
    <name type="scientific">Ancylobacter pratisalsi</name>
    <dbReference type="NCBI Taxonomy" id="1745854"/>
    <lineage>
        <taxon>Bacteria</taxon>
        <taxon>Pseudomonadati</taxon>
        <taxon>Pseudomonadota</taxon>
        <taxon>Alphaproteobacteria</taxon>
        <taxon>Hyphomicrobiales</taxon>
        <taxon>Xanthobacteraceae</taxon>
        <taxon>Ancylobacter</taxon>
    </lineage>
</organism>
<dbReference type="Proteomes" id="UP000464751">
    <property type="component" value="Chromosome"/>
</dbReference>
<dbReference type="Pfam" id="PF01547">
    <property type="entry name" value="SBP_bac_1"/>
    <property type="match status" value="1"/>
</dbReference>
<keyword evidence="8" id="KW-1185">Reference proteome</keyword>
<dbReference type="InterPro" id="IPR050490">
    <property type="entry name" value="Bact_solute-bd_prot1"/>
</dbReference>
<dbReference type="AlphaFoldDB" id="A0A6P1YJ18"/>
<dbReference type="GO" id="GO:0042597">
    <property type="term" value="C:periplasmic space"/>
    <property type="evidence" value="ECO:0007669"/>
    <property type="project" value="UniProtKB-SubCell"/>
</dbReference>
<dbReference type="EMBL" id="CP048630">
    <property type="protein sequence ID" value="QIB33299.1"/>
    <property type="molecule type" value="Genomic_DNA"/>
</dbReference>
<dbReference type="Gene3D" id="3.40.190.10">
    <property type="entry name" value="Periplasmic binding protein-like II"/>
    <property type="match status" value="2"/>
</dbReference>
<comment type="similarity">
    <text evidence="2">Belongs to the bacterial solute-binding protein 1 family.</text>
</comment>
<evidence type="ECO:0000256" key="6">
    <source>
        <dbReference type="SAM" id="SignalP"/>
    </source>
</evidence>
<dbReference type="KEGG" id="apra:G3A50_05940"/>
<dbReference type="CDD" id="cd14750">
    <property type="entry name" value="PBP2_TMBP"/>
    <property type="match status" value="1"/>
</dbReference>
<dbReference type="SUPFAM" id="SSF53850">
    <property type="entry name" value="Periplasmic binding protein-like II"/>
    <property type="match status" value="1"/>
</dbReference>
<feature type="chain" id="PRO_5026941054" evidence="6">
    <location>
        <begin position="26"/>
        <end position="424"/>
    </location>
</feature>
<comment type="subcellular location">
    <subcellularLocation>
        <location evidence="1">Periplasm</location>
    </subcellularLocation>
</comment>
<sequence>MKISRALTCLATGITLAMTASVAPAADLQIVSGAVGRDIQVLRENLDRFQELTGHKVTIVEMPSSSTDQFAQYRLWLSAGNSDIDVYRTDIIWAPQIAEHLLDLSKYEKASAASKAHFPSIIQSQTVAGKLVALPYYTDAPALFYRTDLLEKYKLDVPKTWDELASTAKTIQDGERKAGAGNIHGYVFQAAAYEGLTCNGLEWLVSHGGGHIVEDDGTISVNNDKAAAAIEQAASWIGTISPKGVLGYKEEEARGVWQTGNAVFMRNWPYAYALSNTDDSAVKGKFGVAALPSGGAGSAATLGGWNLAVSKYTKHPDAAVELVVFLTSAEAQKMRAIKNNNLPTRPALYEDEEILKAQPSIGLWKDIFVNSTPRPSAATKADYNEVSKEFWDAVHATLAGKGSAQRNLARLEARLKRLKGSGWD</sequence>
<evidence type="ECO:0000256" key="5">
    <source>
        <dbReference type="ARBA" id="ARBA00022764"/>
    </source>
</evidence>
<protein>
    <submittedName>
        <fullName evidence="7">ABC transporter substrate-binding protein</fullName>
    </submittedName>
</protein>
<evidence type="ECO:0000256" key="1">
    <source>
        <dbReference type="ARBA" id="ARBA00004418"/>
    </source>
</evidence>
<keyword evidence="3" id="KW-0813">Transport</keyword>
<dbReference type="PANTHER" id="PTHR43649:SF34">
    <property type="entry name" value="ABC TRANSPORTER PERIPLASMIC-BINDING PROTEIN YCJN-RELATED"/>
    <property type="match status" value="1"/>
</dbReference>